<comment type="caution">
    <text evidence="2">The sequence shown here is derived from an EMBL/GenBank/DDBJ whole genome shotgun (WGS) entry which is preliminary data.</text>
</comment>
<feature type="region of interest" description="Disordered" evidence="1">
    <location>
        <begin position="21"/>
        <end position="60"/>
    </location>
</feature>
<dbReference type="Proteomes" id="UP000887013">
    <property type="component" value="Unassembled WGS sequence"/>
</dbReference>
<dbReference type="OrthoDB" id="10615776at2759"/>
<protein>
    <submittedName>
        <fullName evidence="2">Uncharacterized protein</fullName>
    </submittedName>
</protein>
<dbReference type="AlphaFoldDB" id="A0A8X6MG79"/>
<dbReference type="EMBL" id="BMAW01046468">
    <property type="protein sequence ID" value="GFS55571.1"/>
    <property type="molecule type" value="Genomic_DNA"/>
</dbReference>
<evidence type="ECO:0000313" key="2">
    <source>
        <dbReference type="EMBL" id="GFS55571.1"/>
    </source>
</evidence>
<sequence>MRAEEMSGVVAPPCLFPSFPSYSEKKSSVPSSLPTKRKDGGGMNGWNVPHGFRKPPSVGKGIAKDEAVTFQLPLTTDRGSHYGQ</sequence>
<proteinExistence type="predicted"/>
<accession>A0A8X6MG79</accession>
<evidence type="ECO:0000256" key="1">
    <source>
        <dbReference type="SAM" id="MobiDB-lite"/>
    </source>
</evidence>
<keyword evidence="3" id="KW-1185">Reference proteome</keyword>
<evidence type="ECO:0000313" key="3">
    <source>
        <dbReference type="Proteomes" id="UP000887013"/>
    </source>
</evidence>
<reference evidence="2" key="1">
    <citation type="submission" date="2020-08" db="EMBL/GenBank/DDBJ databases">
        <title>Multicomponent nature underlies the extraordinary mechanical properties of spider dragline silk.</title>
        <authorList>
            <person name="Kono N."/>
            <person name="Nakamura H."/>
            <person name="Mori M."/>
            <person name="Yoshida Y."/>
            <person name="Ohtoshi R."/>
            <person name="Malay A.D."/>
            <person name="Moran D.A.P."/>
            <person name="Tomita M."/>
            <person name="Numata K."/>
            <person name="Arakawa K."/>
        </authorList>
    </citation>
    <scope>NUCLEOTIDE SEQUENCE</scope>
</reference>
<organism evidence="2 3">
    <name type="scientific">Nephila pilipes</name>
    <name type="common">Giant wood spider</name>
    <name type="synonym">Nephila maculata</name>
    <dbReference type="NCBI Taxonomy" id="299642"/>
    <lineage>
        <taxon>Eukaryota</taxon>
        <taxon>Metazoa</taxon>
        <taxon>Ecdysozoa</taxon>
        <taxon>Arthropoda</taxon>
        <taxon>Chelicerata</taxon>
        <taxon>Arachnida</taxon>
        <taxon>Araneae</taxon>
        <taxon>Araneomorphae</taxon>
        <taxon>Entelegynae</taxon>
        <taxon>Araneoidea</taxon>
        <taxon>Nephilidae</taxon>
        <taxon>Nephila</taxon>
    </lineage>
</organism>
<gene>
    <name evidence="2" type="ORF">NPIL_635721</name>
</gene>
<name>A0A8X6MG79_NEPPI</name>